<gene>
    <name evidence="1" type="ORF">LTR37_016225</name>
</gene>
<evidence type="ECO:0000313" key="1">
    <source>
        <dbReference type="EMBL" id="KAK3699981.1"/>
    </source>
</evidence>
<evidence type="ECO:0000313" key="2">
    <source>
        <dbReference type="Proteomes" id="UP001281147"/>
    </source>
</evidence>
<comment type="caution">
    <text evidence="1">The sequence shown here is derived from an EMBL/GenBank/DDBJ whole genome shotgun (WGS) entry which is preliminary data.</text>
</comment>
<dbReference type="Proteomes" id="UP001281147">
    <property type="component" value="Unassembled WGS sequence"/>
</dbReference>
<organism evidence="1 2">
    <name type="scientific">Vermiconidia calcicola</name>
    <dbReference type="NCBI Taxonomy" id="1690605"/>
    <lineage>
        <taxon>Eukaryota</taxon>
        <taxon>Fungi</taxon>
        <taxon>Dikarya</taxon>
        <taxon>Ascomycota</taxon>
        <taxon>Pezizomycotina</taxon>
        <taxon>Dothideomycetes</taxon>
        <taxon>Dothideomycetidae</taxon>
        <taxon>Mycosphaerellales</taxon>
        <taxon>Extremaceae</taxon>
        <taxon>Vermiconidia</taxon>
    </lineage>
</organism>
<protein>
    <submittedName>
        <fullName evidence="1">Uncharacterized protein</fullName>
    </submittedName>
</protein>
<reference evidence="1" key="1">
    <citation type="submission" date="2023-07" db="EMBL/GenBank/DDBJ databases">
        <title>Black Yeasts Isolated from many extreme environments.</title>
        <authorList>
            <person name="Coleine C."/>
            <person name="Stajich J.E."/>
            <person name="Selbmann L."/>
        </authorList>
    </citation>
    <scope>NUCLEOTIDE SEQUENCE</scope>
    <source>
        <strain evidence="1">CCFEE 5714</strain>
    </source>
</reference>
<dbReference type="EMBL" id="JAUTXU010000191">
    <property type="protein sequence ID" value="KAK3699981.1"/>
    <property type="molecule type" value="Genomic_DNA"/>
</dbReference>
<proteinExistence type="predicted"/>
<accession>A0ACC3MP72</accession>
<name>A0ACC3MP72_9PEZI</name>
<sequence>MPTTVVHNAYSPREATEQCSRAGKAKANMRIDKIFFSSVMAGCLLAFACAATLSTNSSPWYQENAPGLMRMIGAVIFPWGLATIVLTGADLCTGSFLFTTIAVLHRRLSIWNALRHWVITFFGNLAGSLFVVGLMIGEGGVFATEPYRSFVFTFNEAKVVTPAWHMVFLRGIGANWLVCLACFLSFCAREYFSKLVAIWWPTFAFVCLGFDHVVANMFFVPMAIFLGDPQISIGYYIWKSMIPALLGNLVGGCLMVATMYWYLNLSGEPPVAVDDVEYEEVTERLMGYPGQTANPPHSESSSSKGEKGRAEDMV</sequence>
<keyword evidence="2" id="KW-1185">Reference proteome</keyword>